<evidence type="ECO:0000256" key="8">
    <source>
        <dbReference type="ARBA" id="ARBA00023163"/>
    </source>
</evidence>
<feature type="region of interest" description="Disordered" evidence="10">
    <location>
        <begin position="229"/>
        <end position="274"/>
    </location>
</feature>
<evidence type="ECO:0000256" key="6">
    <source>
        <dbReference type="ARBA" id="ARBA00023015"/>
    </source>
</evidence>
<dbReference type="GO" id="GO:0070860">
    <property type="term" value="C:RNA polymerase I core factor complex"/>
    <property type="evidence" value="ECO:0007669"/>
    <property type="project" value="InterPro"/>
</dbReference>
<keyword evidence="4" id="KW-0863">Zinc-finger</keyword>
<evidence type="ECO:0000256" key="1">
    <source>
        <dbReference type="ARBA" id="ARBA00004604"/>
    </source>
</evidence>
<keyword evidence="5" id="KW-0862">Zinc</keyword>
<comment type="subcellular location">
    <subcellularLocation>
        <location evidence="1">Nucleus</location>
        <location evidence="1">Nucleolus</location>
    </subcellularLocation>
</comment>
<keyword evidence="8" id="KW-0804">Transcription</keyword>
<dbReference type="PANTHER" id="PTHR31576:SF2">
    <property type="entry name" value="TATA BOX-BINDING PROTEIN-ASSOCIATED FACTOR RNA POLYMERASE I SUBUNIT B"/>
    <property type="match status" value="1"/>
</dbReference>
<evidence type="ECO:0000313" key="12">
    <source>
        <dbReference type="EMBL" id="CEL57719.1"/>
    </source>
</evidence>
<sequence length="403" mass="44184">MIPLLPDNMQKHLSTALKQELTPSHAPTVAALHVITRRIARRLHLVHGVDIPELNAAPVLWRAVRAFQGPPILYTMAKILMERLKVPLTIHPALAPAPAPGIKKYGGDWAPIEVTMSAIIIVCLKLVYGFREATNVVYEGDDPAACFPPFSDYITALRKGREDQQKSFDRLLALENDRTANTLSEKEIDGYLEVAERALKTLPLGSLKSIPFQGLMSIYDQAHAQTADPIPPAYVQDSSISPEGLRRPEAGTSSEKPPSSLPGEQLTIWSPEDPLGTLPPDYALLVHTASSWSGVHSSNINHLVATLERRLKRGKGPNIGGGQKAAPEDSESDGEDIDINQPEISEEELESDEERGGELQHGYQMGSQNWRSRVHQRLAGLDRKSTPETDSVSLPSEESIEPV</sequence>
<dbReference type="Proteomes" id="UP000059188">
    <property type="component" value="Unassembled WGS sequence"/>
</dbReference>
<dbReference type="GO" id="GO:0001164">
    <property type="term" value="F:RNA polymerase I core promoter sequence-specific DNA binding"/>
    <property type="evidence" value="ECO:0007669"/>
    <property type="project" value="InterPro"/>
</dbReference>
<dbReference type="InterPro" id="IPR033599">
    <property type="entry name" value="TAF1B/Rrn7"/>
</dbReference>
<dbReference type="GO" id="GO:0042790">
    <property type="term" value="P:nucleolar large rRNA transcription by RNA polymerase I"/>
    <property type="evidence" value="ECO:0007669"/>
    <property type="project" value="TreeGrafter"/>
</dbReference>
<evidence type="ECO:0000256" key="2">
    <source>
        <dbReference type="ARBA" id="ARBA00006899"/>
    </source>
</evidence>
<organism evidence="12 13">
    <name type="scientific">Thanatephorus cucumeris (strain AG1-IB / isolate 7/3/14)</name>
    <name type="common">Lettuce bottom rot fungus</name>
    <name type="synonym">Rhizoctonia solani</name>
    <dbReference type="NCBI Taxonomy" id="1108050"/>
    <lineage>
        <taxon>Eukaryota</taxon>
        <taxon>Fungi</taxon>
        <taxon>Dikarya</taxon>
        <taxon>Basidiomycota</taxon>
        <taxon>Agaricomycotina</taxon>
        <taxon>Agaricomycetes</taxon>
        <taxon>Cantharellales</taxon>
        <taxon>Ceratobasidiaceae</taxon>
        <taxon>Rhizoctonia</taxon>
        <taxon>Rhizoctonia solani AG-1</taxon>
    </lineage>
</organism>
<dbReference type="OrthoDB" id="428577at2759"/>
<dbReference type="Pfam" id="PF20645">
    <property type="entry name" value="Rrn7_cyclin_C"/>
    <property type="match status" value="1"/>
</dbReference>
<keyword evidence="9" id="KW-0539">Nucleus</keyword>
<protein>
    <recommendedName>
        <fullName evidence="11">Rrn7/TAF1B C-terminal cyclin domain-containing protein</fullName>
    </recommendedName>
</protein>
<evidence type="ECO:0000256" key="3">
    <source>
        <dbReference type="ARBA" id="ARBA00022723"/>
    </source>
</evidence>
<dbReference type="EMBL" id="LN679102">
    <property type="protein sequence ID" value="CEL57719.1"/>
    <property type="molecule type" value="Genomic_DNA"/>
</dbReference>
<reference evidence="12 13" key="1">
    <citation type="submission" date="2014-11" db="EMBL/GenBank/DDBJ databases">
        <authorList>
            <person name="Wibberg Daniel"/>
        </authorList>
    </citation>
    <scope>NUCLEOTIDE SEQUENCE [LARGE SCALE GENOMIC DNA]</scope>
    <source>
        <strain evidence="12">Rhizoctonia solani AG1-IB 7/3/14</strain>
    </source>
</reference>
<dbReference type="STRING" id="1108050.A0A0B7FLC8"/>
<evidence type="ECO:0000256" key="10">
    <source>
        <dbReference type="SAM" id="MobiDB-lite"/>
    </source>
</evidence>
<feature type="domain" description="Rrn7/TAF1B C-terminal cyclin" evidence="11">
    <location>
        <begin position="31"/>
        <end position="198"/>
    </location>
</feature>
<evidence type="ECO:0000256" key="4">
    <source>
        <dbReference type="ARBA" id="ARBA00022771"/>
    </source>
</evidence>
<dbReference type="GO" id="GO:0008270">
    <property type="term" value="F:zinc ion binding"/>
    <property type="evidence" value="ECO:0007669"/>
    <property type="project" value="UniProtKB-KW"/>
</dbReference>
<dbReference type="AlphaFoldDB" id="A0A0B7FLC8"/>
<comment type="similarity">
    <text evidence="2">Belongs to the RRN7/TAF1B family.</text>
</comment>
<keyword evidence="3" id="KW-0479">Metal-binding</keyword>
<keyword evidence="6" id="KW-0805">Transcription regulation</keyword>
<feature type="compositionally biased region" description="Acidic residues" evidence="10">
    <location>
        <begin position="328"/>
        <end position="355"/>
    </location>
</feature>
<dbReference type="InterPro" id="IPR048538">
    <property type="entry name" value="Rrn7_cyclin_C"/>
</dbReference>
<evidence type="ECO:0000256" key="9">
    <source>
        <dbReference type="ARBA" id="ARBA00023242"/>
    </source>
</evidence>
<keyword evidence="7" id="KW-0238">DNA-binding</keyword>
<proteinExistence type="inferred from homology"/>
<keyword evidence="13" id="KW-1185">Reference proteome</keyword>
<evidence type="ECO:0000259" key="11">
    <source>
        <dbReference type="Pfam" id="PF20645"/>
    </source>
</evidence>
<feature type="region of interest" description="Disordered" evidence="10">
    <location>
        <begin position="313"/>
        <end position="403"/>
    </location>
</feature>
<evidence type="ECO:0000256" key="5">
    <source>
        <dbReference type="ARBA" id="ARBA00022833"/>
    </source>
</evidence>
<dbReference type="PANTHER" id="PTHR31576">
    <property type="entry name" value="TATA BOX-BINDING PROTEIN-ASSOCIATED FACTOR RNA POLYMERASE I SUBUNIT B"/>
    <property type="match status" value="1"/>
</dbReference>
<gene>
    <name evidence="12" type="ORF">RSOLAG1IB_02463</name>
</gene>
<name>A0A0B7FLC8_THACB</name>
<evidence type="ECO:0000256" key="7">
    <source>
        <dbReference type="ARBA" id="ARBA00023125"/>
    </source>
</evidence>
<evidence type="ECO:0000313" key="13">
    <source>
        <dbReference type="Proteomes" id="UP000059188"/>
    </source>
</evidence>
<accession>A0A0B7FLC8</accession>